<dbReference type="GO" id="GO:0016226">
    <property type="term" value="P:iron-sulfur cluster assembly"/>
    <property type="evidence" value="ECO:0007669"/>
    <property type="project" value="InterPro"/>
</dbReference>
<accession>A0A1G2KRV9</accession>
<feature type="domain" description="NIF system FeS cluster assembly NifU C-terminal" evidence="1">
    <location>
        <begin position="7"/>
        <end position="74"/>
    </location>
</feature>
<dbReference type="GO" id="GO:0051536">
    <property type="term" value="F:iron-sulfur cluster binding"/>
    <property type="evidence" value="ECO:0007669"/>
    <property type="project" value="InterPro"/>
</dbReference>
<name>A0A1G2KRV9_9BACT</name>
<gene>
    <name evidence="2" type="ORF">A3C11_02360</name>
</gene>
<dbReference type="InterPro" id="IPR001075">
    <property type="entry name" value="NIF_FeS_clus_asmbl_NifU_C"/>
</dbReference>
<dbReference type="EMBL" id="MHQJ01000022">
    <property type="protein sequence ID" value="OHA01211.1"/>
    <property type="molecule type" value="Genomic_DNA"/>
</dbReference>
<protein>
    <recommendedName>
        <fullName evidence="1">NIF system FeS cluster assembly NifU C-terminal domain-containing protein</fullName>
    </recommendedName>
</protein>
<dbReference type="PANTHER" id="PTHR11178">
    <property type="entry name" value="IRON-SULFUR CLUSTER SCAFFOLD PROTEIN NFU-RELATED"/>
    <property type="match status" value="1"/>
</dbReference>
<organism evidence="2 3">
    <name type="scientific">Candidatus Sungbacteria bacterium RIFCSPHIGHO2_02_FULL_49_12</name>
    <dbReference type="NCBI Taxonomy" id="1802271"/>
    <lineage>
        <taxon>Bacteria</taxon>
        <taxon>Candidatus Sungiibacteriota</taxon>
    </lineage>
</organism>
<reference evidence="2 3" key="1">
    <citation type="journal article" date="2016" name="Nat. Commun.">
        <title>Thousands of microbial genomes shed light on interconnected biogeochemical processes in an aquifer system.</title>
        <authorList>
            <person name="Anantharaman K."/>
            <person name="Brown C.T."/>
            <person name="Hug L.A."/>
            <person name="Sharon I."/>
            <person name="Castelle C.J."/>
            <person name="Probst A.J."/>
            <person name="Thomas B.C."/>
            <person name="Singh A."/>
            <person name="Wilkins M.J."/>
            <person name="Karaoz U."/>
            <person name="Brodie E.L."/>
            <person name="Williams K.H."/>
            <person name="Hubbard S.S."/>
            <person name="Banfield J.F."/>
        </authorList>
    </citation>
    <scope>NUCLEOTIDE SEQUENCE [LARGE SCALE GENOMIC DNA]</scope>
</reference>
<dbReference type="PANTHER" id="PTHR11178:SF51">
    <property type="entry name" value="FE_S BIOGENESIS PROTEIN NFUA"/>
    <property type="match status" value="1"/>
</dbReference>
<dbReference type="Gene3D" id="3.30.300.130">
    <property type="entry name" value="Fe-S cluster assembly (FSCA)"/>
    <property type="match status" value="1"/>
</dbReference>
<dbReference type="AlphaFoldDB" id="A0A1G2KRV9"/>
<dbReference type="Pfam" id="PF01106">
    <property type="entry name" value="NifU"/>
    <property type="match status" value="1"/>
</dbReference>
<comment type="caution">
    <text evidence="2">The sequence shown here is derived from an EMBL/GenBank/DDBJ whole genome shotgun (WGS) entry which is preliminary data.</text>
</comment>
<dbReference type="GO" id="GO:0005506">
    <property type="term" value="F:iron ion binding"/>
    <property type="evidence" value="ECO:0007669"/>
    <property type="project" value="InterPro"/>
</dbReference>
<evidence type="ECO:0000313" key="3">
    <source>
        <dbReference type="Proteomes" id="UP000177362"/>
    </source>
</evidence>
<dbReference type="SUPFAM" id="SSF117916">
    <property type="entry name" value="Fe-S cluster assembly (FSCA) domain-like"/>
    <property type="match status" value="1"/>
</dbReference>
<sequence length="77" mass="8427">MDVEKEIEQVLVSVRPMLALHRGGVDFVSYDAETKTANLRLTGTCQGCPLADLTLKEGIQDILRQKVAAVERVEAVS</sequence>
<dbReference type="Proteomes" id="UP000177362">
    <property type="component" value="Unassembled WGS sequence"/>
</dbReference>
<dbReference type="InterPro" id="IPR034904">
    <property type="entry name" value="FSCA_dom_sf"/>
</dbReference>
<dbReference type="STRING" id="1802271.A3C11_02360"/>
<evidence type="ECO:0000313" key="2">
    <source>
        <dbReference type="EMBL" id="OHA01211.1"/>
    </source>
</evidence>
<evidence type="ECO:0000259" key="1">
    <source>
        <dbReference type="Pfam" id="PF01106"/>
    </source>
</evidence>
<proteinExistence type="predicted"/>